<dbReference type="AlphaFoldDB" id="A1BG38"/>
<dbReference type="EMBL" id="CP000492">
    <property type="protein sequence ID" value="ABL65365.1"/>
    <property type="molecule type" value="Genomic_DNA"/>
</dbReference>
<dbReference type="PANTHER" id="PTHR23407">
    <property type="entry name" value="ATPASE INHIBITOR/5-FORMYLTETRAHYDROFOLATE CYCLO-LIGASE"/>
    <property type="match status" value="1"/>
</dbReference>
<dbReference type="GO" id="GO:0035999">
    <property type="term" value="P:tetrahydrofolate interconversion"/>
    <property type="evidence" value="ECO:0007669"/>
    <property type="project" value="TreeGrafter"/>
</dbReference>
<dbReference type="EC" id="6.3.3.2" evidence="5"/>
<keyword evidence="5" id="KW-0460">Magnesium</keyword>
<evidence type="ECO:0000313" key="8">
    <source>
        <dbReference type="Proteomes" id="UP000008701"/>
    </source>
</evidence>
<keyword evidence="8" id="KW-1185">Reference proteome</keyword>
<evidence type="ECO:0000256" key="6">
    <source>
        <dbReference type="SAM" id="MobiDB-lite"/>
    </source>
</evidence>
<evidence type="ECO:0000256" key="4">
    <source>
        <dbReference type="PIRSR" id="PIRSR006806-1"/>
    </source>
</evidence>
<accession>A1BG38</accession>
<feature type="binding site" evidence="4">
    <location>
        <begin position="26"/>
        <end position="30"/>
    </location>
    <ligand>
        <name>ATP</name>
        <dbReference type="ChEBI" id="CHEBI:30616"/>
    </ligand>
</feature>
<dbReference type="KEGG" id="cph:Cpha266_1334"/>
<feature type="binding site" evidence="4">
    <location>
        <position position="79"/>
    </location>
    <ligand>
        <name>substrate</name>
    </ligand>
</feature>
<organism evidence="7 8">
    <name type="scientific">Chlorobium phaeobacteroides (strain DSM 266 / SMG 266 / 2430)</name>
    <dbReference type="NCBI Taxonomy" id="290317"/>
    <lineage>
        <taxon>Bacteria</taxon>
        <taxon>Pseudomonadati</taxon>
        <taxon>Chlorobiota</taxon>
        <taxon>Chlorobiia</taxon>
        <taxon>Chlorobiales</taxon>
        <taxon>Chlorobiaceae</taxon>
        <taxon>Chlorobium/Pelodictyon group</taxon>
        <taxon>Chlorobium</taxon>
    </lineage>
</organism>
<dbReference type="PANTHER" id="PTHR23407:SF1">
    <property type="entry name" value="5-FORMYLTETRAHYDROFOLATE CYCLO-LIGASE"/>
    <property type="match status" value="1"/>
</dbReference>
<feature type="binding site" evidence="4">
    <location>
        <begin position="154"/>
        <end position="162"/>
    </location>
    <ligand>
        <name>ATP</name>
        <dbReference type="ChEBI" id="CHEBI:30616"/>
    </ligand>
</feature>
<dbReference type="InterPro" id="IPR002698">
    <property type="entry name" value="FTHF_cligase"/>
</dbReference>
<keyword evidence="5" id="KW-0479">Metal-binding</keyword>
<comment type="catalytic activity">
    <reaction evidence="5">
        <text>(6S)-5-formyl-5,6,7,8-tetrahydrofolate + ATP = (6R)-5,10-methenyltetrahydrofolate + ADP + phosphate</text>
        <dbReference type="Rhea" id="RHEA:10488"/>
        <dbReference type="ChEBI" id="CHEBI:30616"/>
        <dbReference type="ChEBI" id="CHEBI:43474"/>
        <dbReference type="ChEBI" id="CHEBI:57455"/>
        <dbReference type="ChEBI" id="CHEBI:57457"/>
        <dbReference type="ChEBI" id="CHEBI:456216"/>
        <dbReference type="EC" id="6.3.3.2"/>
    </reaction>
</comment>
<dbReference type="GO" id="GO:0030272">
    <property type="term" value="F:5-formyltetrahydrofolate cyclo-ligase activity"/>
    <property type="evidence" value="ECO:0007669"/>
    <property type="project" value="UniProtKB-EC"/>
</dbReference>
<reference evidence="7 8" key="1">
    <citation type="submission" date="2006-12" db="EMBL/GenBank/DDBJ databases">
        <title>Complete sequence of Chlorobium phaeobacteroides DSM 266.</title>
        <authorList>
            <consortium name="US DOE Joint Genome Institute"/>
            <person name="Copeland A."/>
            <person name="Lucas S."/>
            <person name="Lapidus A."/>
            <person name="Barry K."/>
            <person name="Detter J.C."/>
            <person name="Glavina del Rio T."/>
            <person name="Hammon N."/>
            <person name="Israni S."/>
            <person name="Pitluck S."/>
            <person name="Goltsman E."/>
            <person name="Schmutz J."/>
            <person name="Larimer F."/>
            <person name="Land M."/>
            <person name="Hauser L."/>
            <person name="Mikhailova N."/>
            <person name="Li T."/>
            <person name="Overmann J."/>
            <person name="Bryant D.A."/>
            <person name="Richardson P."/>
        </authorList>
    </citation>
    <scope>NUCLEOTIDE SEQUENCE [LARGE SCALE GENOMIC DNA]</scope>
    <source>
        <strain evidence="7 8">DSM 266</strain>
    </source>
</reference>
<evidence type="ECO:0000256" key="2">
    <source>
        <dbReference type="ARBA" id="ARBA00022741"/>
    </source>
</evidence>
<dbReference type="GO" id="GO:0005524">
    <property type="term" value="F:ATP binding"/>
    <property type="evidence" value="ECO:0007669"/>
    <property type="project" value="UniProtKB-KW"/>
</dbReference>
<keyword evidence="2 4" id="KW-0547">Nucleotide-binding</keyword>
<evidence type="ECO:0000256" key="3">
    <source>
        <dbReference type="ARBA" id="ARBA00022840"/>
    </source>
</evidence>
<comment type="cofactor">
    <cofactor evidence="5">
        <name>Mg(2+)</name>
        <dbReference type="ChEBI" id="CHEBI:18420"/>
    </cofactor>
</comment>
<name>A1BG38_CHLPD</name>
<dbReference type="InterPro" id="IPR037171">
    <property type="entry name" value="NagB/RpiA_transferase-like"/>
</dbReference>
<dbReference type="eggNOG" id="COG0212">
    <property type="taxonomic scope" value="Bacteria"/>
</dbReference>
<evidence type="ECO:0000313" key="7">
    <source>
        <dbReference type="EMBL" id="ABL65365.1"/>
    </source>
</evidence>
<feature type="region of interest" description="Disordered" evidence="6">
    <location>
        <begin position="1"/>
        <end position="25"/>
    </location>
</feature>
<keyword evidence="7" id="KW-0436">Ligase</keyword>
<feature type="compositionally biased region" description="Basic and acidic residues" evidence="6">
    <location>
        <begin position="1"/>
        <end position="12"/>
    </location>
</feature>
<protein>
    <recommendedName>
        <fullName evidence="5">5-formyltetrahydrofolate cyclo-ligase</fullName>
        <ecNumber evidence="5">6.3.3.2</ecNumber>
    </recommendedName>
</protein>
<dbReference type="RefSeq" id="WP_011745188.1">
    <property type="nucleotide sequence ID" value="NC_008639.1"/>
</dbReference>
<feature type="binding site" evidence="4">
    <location>
        <position position="72"/>
    </location>
    <ligand>
        <name>substrate</name>
    </ligand>
</feature>
<evidence type="ECO:0000256" key="5">
    <source>
        <dbReference type="RuleBase" id="RU361279"/>
    </source>
</evidence>
<dbReference type="Proteomes" id="UP000008701">
    <property type="component" value="Chromosome"/>
</dbReference>
<proteinExistence type="inferred from homology"/>
<dbReference type="HOGENOM" id="CLU_066245_1_1_10"/>
<sequence>MPYKELSGKAENDTPTGGSEAAGAEKQTLRKKILAERLLLTEEVWLQKSREIADAVQRLPEFPLFRHVLGYLPLADRREVDTSELFALLARFGKQVSIPVIAGGELVTAAYRDHEPLTTGIFGQSEPLRPVMSDERSLDAVLVPVVAADHRGYRLGYGKGFYDRFFSRLAKAECNPLRIGLAFYMQILPRIPVDPWDQPLDYIVHEQGVFQYNYCH</sequence>
<dbReference type="NCBIfam" id="TIGR02727">
    <property type="entry name" value="MTHFS_bact"/>
    <property type="match status" value="1"/>
</dbReference>
<keyword evidence="3 4" id="KW-0067">ATP-binding</keyword>
<comment type="similarity">
    <text evidence="1 5">Belongs to the 5-formyltetrahydrofolate cyclo-ligase family.</text>
</comment>
<dbReference type="SUPFAM" id="SSF100950">
    <property type="entry name" value="NagB/RpiA/CoA transferase-like"/>
    <property type="match status" value="1"/>
</dbReference>
<dbReference type="GO" id="GO:0009396">
    <property type="term" value="P:folic acid-containing compound biosynthetic process"/>
    <property type="evidence" value="ECO:0007669"/>
    <property type="project" value="TreeGrafter"/>
</dbReference>
<dbReference type="STRING" id="290317.Cpha266_1334"/>
<gene>
    <name evidence="7" type="ordered locus">Cpha266_1334</name>
</gene>
<dbReference type="PIRSF" id="PIRSF006806">
    <property type="entry name" value="FTHF_cligase"/>
    <property type="match status" value="1"/>
</dbReference>
<dbReference type="InterPro" id="IPR024185">
    <property type="entry name" value="FTHF_cligase-like_sf"/>
</dbReference>
<dbReference type="Pfam" id="PF01812">
    <property type="entry name" value="5-FTHF_cyc-lig"/>
    <property type="match status" value="1"/>
</dbReference>
<dbReference type="GO" id="GO:0046872">
    <property type="term" value="F:metal ion binding"/>
    <property type="evidence" value="ECO:0007669"/>
    <property type="project" value="UniProtKB-KW"/>
</dbReference>
<dbReference type="Gene3D" id="3.40.50.10420">
    <property type="entry name" value="NagB/RpiA/CoA transferase-like"/>
    <property type="match status" value="1"/>
</dbReference>
<evidence type="ECO:0000256" key="1">
    <source>
        <dbReference type="ARBA" id="ARBA00010638"/>
    </source>
</evidence>